<protein>
    <submittedName>
        <fullName evidence="2">Uncharacterized protein</fullName>
    </submittedName>
</protein>
<evidence type="ECO:0000313" key="2">
    <source>
        <dbReference type="EMBL" id="CAB4134359.1"/>
    </source>
</evidence>
<name>A0A6J5LRN7_9CAUD</name>
<feature type="region of interest" description="Disordered" evidence="1">
    <location>
        <begin position="1"/>
        <end position="32"/>
    </location>
</feature>
<proteinExistence type="predicted"/>
<dbReference type="EMBL" id="LR796279">
    <property type="protein sequence ID" value="CAB4134359.1"/>
    <property type="molecule type" value="Genomic_DNA"/>
</dbReference>
<evidence type="ECO:0000256" key="1">
    <source>
        <dbReference type="SAM" id="MobiDB-lite"/>
    </source>
</evidence>
<reference evidence="2" key="1">
    <citation type="submission" date="2020-04" db="EMBL/GenBank/DDBJ databases">
        <authorList>
            <person name="Chiriac C."/>
            <person name="Salcher M."/>
            <person name="Ghai R."/>
            <person name="Kavagutti S V."/>
        </authorList>
    </citation>
    <scope>NUCLEOTIDE SEQUENCE</scope>
</reference>
<organism evidence="2">
    <name type="scientific">uncultured Caudovirales phage</name>
    <dbReference type="NCBI Taxonomy" id="2100421"/>
    <lineage>
        <taxon>Viruses</taxon>
        <taxon>Duplodnaviria</taxon>
        <taxon>Heunggongvirae</taxon>
        <taxon>Uroviricota</taxon>
        <taxon>Caudoviricetes</taxon>
        <taxon>Peduoviridae</taxon>
        <taxon>Maltschvirus</taxon>
        <taxon>Maltschvirus maltsch</taxon>
    </lineage>
</organism>
<sequence>MATLAELWDTEAPAPVKSAKVPSQDQATRDKSRMDILQSEMTKAQERLAKGDARAQGDIDALTREMGGKIARTAPVAPSVAAVAPTSGTLADLWESTPAAISATKEQPKEEQPKEGGTAVGRMAAQLLGTTQKAKQDLGASVASLADVTLGGIIPGVAGPVTYAGARFLGQTPEQASALEQKVVGATEKPFGKALGVTETQAYKGEASRQLMDFIGQNINKGAEWIAQKTGLPVGDVQNMMGTATVAAAPAVGKAATTTLKAIQEVAPTVGKKLGVGELQVQAPSSPTAQVQPGMVSAGAAVVPDATTIKQALSVASPELQKAISSIPVEKVNLPTLQRHIEADTLPVPVRLTEGQATGDVIKLSNEQNRRGRDPELAQRFNEQNGQLVENLGLIRDKAAPDVYGTKKIENSQGIIDAYKEIDSNLNKGITADYQALRDAAGGQFPVDAPQLLKNIETKLKKELLSNEAPAGQFKELQRLAESNAMTFEDYLSLRRNLGDIARTHPDGSVRKAAGYMIEELEKLPLQKEAAALKPLADKARASARARFQMLEKDPAMKAAVNDSVPADKFIDTFVVNGVNKNINTMVENLGKDSPAHQHMAAGTVNWLTDKAGIVDGNGNFSQAGYNKALKKLDDVQNLNAIFNQEAASQLKTLGNVARYTQAQPRGGFVNNSNTLVGSLAEKAAKGVSMGVEKGLNVAVPGLQLGTSVMEMRARRAAEAETRKALETGAGTQQTGKNKIQDLGK</sequence>
<accession>A0A6J5LRN7</accession>
<gene>
    <name evidence="2" type="ORF">UFOVP272_51</name>
</gene>
<feature type="region of interest" description="Disordered" evidence="1">
    <location>
        <begin position="720"/>
        <end position="745"/>
    </location>
</feature>